<dbReference type="EMBL" id="BMXL01000020">
    <property type="protein sequence ID" value="GHD31367.1"/>
    <property type="molecule type" value="Genomic_DNA"/>
</dbReference>
<gene>
    <name evidence="2" type="ORF">GCM10007147_34180</name>
</gene>
<dbReference type="RefSeq" id="WP_193518314.1">
    <property type="nucleotide sequence ID" value="NZ_BMXL01000020.1"/>
</dbReference>
<protein>
    <submittedName>
        <fullName evidence="2">Transcriptional regulator</fullName>
    </submittedName>
</protein>
<dbReference type="InterPro" id="IPR043917">
    <property type="entry name" value="DUF5753"/>
</dbReference>
<dbReference type="AlphaFoldDB" id="A0A918XGL5"/>
<dbReference type="Pfam" id="PF13560">
    <property type="entry name" value="HTH_31"/>
    <property type="match status" value="1"/>
</dbReference>
<dbReference type="Pfam" id="PF19054">
    <property type="entry name" value="DUF5753"/>
    <property type="match status" value="1"/>
</dbReference>
<organism evidence="2 3">
    <name type="scientific">Nocardiopsis kunsanensis</name>
    <dbReference type="NCBI Taxonomy" id="141693"/>
    <lineage>
        <taxon>Bacteria</taxon>
        <taxon>Bacillati</taxon>
        <taxon>Actinomycetota</taxon>
        <taxon>Actinomycetes</taxon>
        <taxon>Streptosporangiales</taxon>
        <taxon>Nocardiopsidaceae</taxon>
        <taxon>Nocardiopsis</taxon>
    </lineage>
</organism>
<reference evidence="2 3" key="1">
    <citation type="journal article" date="2014" name="Int. J. Syst. Evol. Microbiol.">
        <title>Complete genome sequence of Corynebacterium casei LMG S-19264T (=DSM 44701T), isolated from a smear-ripened cheese.</title>
        <authorList>
            <consortium name="US DOE Joint Genome Institute (JGI-PGF)"/>
            <person name="Walter F."/>
            <person name="Albersmeier A."/>
            <person name="Kalinowski J."/>
            <person name="Ruckert C."/>
        </authorList>
    </citation>
    <scope>NUCLEOTIDE SEQUENCE [LARGE SCALE GENOMIC DNA]</scope>
    <source>
        <strain evidence="2 3">KCTC 19473</strain>
    </source>
</reference>
<evidence type="ECO:0000259" key="1">
    <source>
        <dbReference type="Pfam" id="PF19054"/>
    </source>
</evidence>
<evidence type="ECO:0000313" key="2">
    <source>
        <dbReference type="EMBL" id="GHD31367.1"/>
    </source>
</evidence>
<name>A0A918XGL5_9ACTN</name>
<dbReference type="Proteomes" id="UP000654947">
    <property type="component" value="Unassembled WGS sequence"/>
</dbReference>
<accession>A0A918XGL5</accession>
<comment type="caution">
    <text evidence="2">The sequence shown here is derived from an EMBL/GenBank/DDBJ whole genome shotgun (WGS) entry which is preliminary data.</text>
</comment>
<sequence>MAPSPTLRRRRLARQLLQLREDACLTAKQAAARAKEIAPDRSWFEAKITRIETRKILRVRDADLQVLLDVYGVTDTEQREVYRRLAREAANSGWWYGYRDILGAGTYVDLETEASFIRTYQVQHVPGLLQTEDYARAMIRAGGVTSEEEVDRRVEVRMMRQHLLNRADAPRLSAVVDETAFRKLPGAVAARQIQHLIDVQRPTLRVQVLPDEVGPHAGMDGSFVILDFASDPSAVYVERADGDGLLIEDAEQLTTYETVLDHVRTSALSVEQSLTWLKGQLDQLG</sequence>
<proteinExistence type="predicted"/>
<keyword evidence="3" id="KW-1185">Reference proteome</keyword>
<feature type="domain" description="DUF5753" evidence="1">
    <location>
        <begin position="106"/>
        <end position="278"/>
    </location>
</feature>
<evidence type="ECO:0000313" key="3">
    <source>
        <dbReference type="Proteomes" id="UP000654947"/>
    </source>
</evidence>